<dbReference type="PANTHER" id="PTHR30435:SF1">
    <property type="entry name" value="FLAGELLAR HOOK PROTEIN FLGE"/>
    <property type="match status" value="1"/>
</dbReference>
<sequence length="564" mass="60008">MSIYGAINSATTGLDAQSKALENISGNVANSSTTGYKRLDTSFSDLVSSTGSRQAEQVSGTVIATSRATNYLSGDITSADRNTYMAINGPGYFLVTNRDGLNQETPESYYTRAGDFELDTERNLVNSAGYFLQGYPINPATGAVSDRAVPIQVSDAPMPAQPSTQINYQANLPSKPTTANYQKTDGAVNSQYVDLSVFSSPDPQSTLALNDDGSPTATLLTAESKLLPSNQFKPDSVLTLKVGQHDPEVFDIDANTTVQDLLDKLNGMHGVTAQINSSGEIEISSFETLTIDQAGTMPSSGSQLDMDFAPQPLATTGTYDPNVVTGDKADDFIQSSVAGGQETVYDENGTPVNVELRWALNAENKWSLFYNTNTKATGDEVAWKKVSDMSFDAAGRLTSPASGLVDIPDLEVNGVGMGDITFKFGLNDLTQYEDVIGGASNIGTSQDGFPSGKLQDVSVDAEGNVIGKYSNDKSQKLFKIPIATFAAEQELQRVDGAAFSETSTSGEPDFRNGGTIRAKALESSNADIAKEFSKLIITQQAYSANSKVLSTANQMLDSVLNIVR</sequence>
<evidence type="ECO:0000313" key="8">
    <source>
        <dbReference type="EMBL" id="SFK78330.1"/>
    </source>
</evidence>
<evidence type="ECO:0000256" key="2">
    <source>
        <dbReference type="ARBA" id="ARBA00009677"/>
    </source>
</evidence>
<comment type="similarity">
    <text evidence="2 4">Belongs to the flagella basal body rod proteins family.</text>
</comment>
<accession>A0A1I4CCJ7</accession>
<dbReference type="InterPro" id="IPR010930">
    <property type="entry name" value="Flg_bb/hook_C_dom"/>
</dbReference>
<dbReference type="InterPro" id="IPR053967">
    <property type="entry name" value="LlgE_F_G-like_D1"/>
</dbReference>
<dbReference type="EMBL" id="FOSK01000009">
    <property type="protein sequence ID" value="SFK78330.1"/>
    <property type="molecule type" value="Genomic_DNA"/>
</dbReference>
<proteinExistence type="inferred from homology"/>
<evidence type="ECO:0000259" key="6">
    <source>
        <dbReference type="Pfam" id="PF06429"/>
    </source>
</evidence>
<evidence type="ECO:0000259" key="5">
    <source>
        <dbReference type="Pfam" id="PF00460"/>
    </source>
</evidence>
<keyword evidence="3 4" id="KW-0975">Bacterial flagellum</keyword>
<dbReference type="Proteomes" id="UP000199598">
    <property type="component" value="Unassembled WGS sequence"/>
</dbReference>
<keyword evidence="9" id="KW-1185">Reference proteome</keyword>
<evidence type="ECO:0000313" key="9">
    <source>
        <dbReference type="Proteomes" id="UP000199598"/>
    </source>
</evidence>
<dbReference type="PANTHER" id="PTHR30435">
    <property type="entry name" value="FLAGELLAR PROTEIN"/>
    <property type="match status" value="1"/>
</dbReference>
<keyword evidence="8" id="KW-0966">Cell projection</keyword>
<dbReference type="InterPro" id="IPR020013">
    <property type="entry name" value="Flagellar_FlgE/F/G"/>
</dbReference>
<keyword evidence="8" id="KW-0282">Flagellum</keyword>
<protein>
    <recommendedName>
        <fullName evidence="4">Flagellar hook protein FlgE</fullName>
    </recommendedName>
</protein>
<dbReference type="Pfam" id="PF22692">
    <property type="entry name" value="LlgE_F_G_D1"/>
    <property type="match status" value="1"/>
</dbReference>
<feature type="domain" description="Flagellar hook protein FlgE/F/G-like D1" evidence="7">
    <location>
        <begin position="86"/>
        <end position="145"/>
    </location>
</feature>
<keyword evidence="8" id="KW-0969">Cilium</keyword>
<dbReference type="SUPFAM" id="SSF117143">
    <property type="entry name" value="Flagellar hook protein flgE"/>
    <property type="match status" value="1"/>
</dbReference>
<dbReference type="InterPro" id="IPR037925">
    <property type="entry name" value="FlgE/F/G-like"/>
</dbReference>
<dbReference type="InterPro" id="IPR001444">
    <property type="entry name" value="Flag_bb_rod_N"/>
</dbReference>
<dbReference type="Pfam" id="PF06429">
    <property type="entry name" value="Flg_bbr_C"/>
    <property type="match status" value="1"/>
</dbReference>
<dbReference type="InterPro" id="IPR037058">
    <property type="entry name" value="Falgellar_hook_FlgE_sf"/>
</dbReference>
<reference evidence="8 9" key="1">
    <citation type="submission" date="2016-10" db="EMBL/GenBank/DDBJ databases">
        <authorList>
            <person name="Varghese N."/>
            <person name="Submissions S."/>
        </authorList>
    </citation>
    <scope>NUCLEOTIDE SEQUENCE [LARGE SCALE GENOMIC DNA]</scope>
    <source>
        <strain evidence="8 9">DSM 16392</strain>
    </source>
</reference>
<evidence type="ECO:0000259" key="7">
    <source>
        <dbReference type="Pfam" id="PF22692"/>
    </source>
</evidence>
<name>A0A1I4CCJ7_9HYPH</name>
<evidence type="ECO:0000256" key="4">
    <source>
        <dbReference type="RuleBase" id="RU362116"/>
    </source>
</evidence>
<feature type="domain" description="Flagellar basal body rod protein N-terminal" evidence="5">
    <location>
        <begin position="7"/>
        <end position="37"/>
    </location>
</feature>
<comment type="subcellular location">
    <subcellularLocation>
        <location evidence="1 4">Bacterial flagellum basal body</location>
    </subcellularLocation>
</comment>
<organism evidence="8 9">
    <name type="scientific">Pseudovibrio ascidiaceicola</name>
    <dbReference type="NCBI Taxonomy" id="285279"/>
    <lineage>
        <taxon>Bacteria</taxon>
        <taxon>Pseudomonadati</taxon>
        <taxon>Pseudomonadota</taxon>
        <taxon>Alphaproteobacteria</taxon>
        <taxon>Hyphomicrobiales</taxon>
        <taxon>Stappiaceae</taxon>
        <taxon>Pseudovibrio</taxon>
    </lineage>
</organism>
<comment type="function">
    <text evidence="4">A flexible structure which links the flagellar filament to the drive apparatus in the basal body.</text>
</comment>
<dbReference type="RefSeq" id="WP_093521253.1">
    <property type="nucleotide sequence ID" value="NZ_FOSK01000009.1"/>
</dbReference>
<dbReference type="Gene3D" id="2.60.98.20">
    <property type="entry name" value="Flagellar hook protein FlgE"/>
    <property type="match status" value="1"/>
</dbReference>
<dbReference type="Pfam" id="PF00460">
    <property type="entry name" value="Flg_bb_rod"/>
    <property type="match status" value="1"/>
</dbReference>
<dbReference type="PRINTS" id="PR01005">
    <property type="entry name" value="FLGHOOKAP1"/>
</dbReference>
<evidence type="ECO:0000256" key="3">
    <source>
        <dbReference type="ARBA" id="ARBA00023143"/>
    </source>
</evidence>
<gene>
    <name evidence="8" type="ORF">SAMN04488518_10954</name>
</gene>
<feature type="domain" description="Flagellar basal-body/hook protein C-terminal" evidence="6">
    <location>
        <begin position="519"/>
        <end position="562"/>
    </location>
</feature>
<dbReference type="NCBIfam" id="TIGR03506">
    <property type="entry name" value="FlgEFG_subfam"/>
    <property type="match status" value="2"/>
</dbReference>
<comment type="caution">
    <text evidence="8">The sequence shown here is derived from an EMBL/GenBank/DDBJ whole genome shotgun (WGS) entry which is preliminary data.</text>
</comment>
<dbReference type="InterPro" id="IPR002371">
    <property type="entry name" value="FlgK"/>
</dbReference>
<evidence type="ECO:0000256" key="1">
    <source>
        <dbReference type="ARBA" id="ARBA00004117"/>
    </source>
</evidence>